<dbReference type="GO" id="GO:0006487">
    <property type="term" value="P:protein N-linked glycosylation"/>
    <property type="evidence" value="ECO:0007669"/>
    <property type="project" value="TreeGrafter"/>
</dbReference>
<evidence type="ECO:0000256" key="12">
    <source>
        <dbReference type="ARBA" id="ARBA00030216"/>
    </source>
</evidence>
<evidence type="ECO:0000256" key="13">
    <source>
        <dbReference type="ARBA" id="ARBA00032139"/>
    </source>
</evidence>
<dbReference type="Pfam" id="PF00386">
    <property type="entry name" value="C1q"/>
    <property type="match status" value="1"/>
</dbReference>
<gene>
    <name evidence="21" type="ORF">MCOR_23388</name>
</gene>
<feature type="transmembrane region" description="Helical" evidence="17">
    <location>
        <begin position="590"/>
        <end position="611"/>
    </location>
</feature>
<evidence type="ECO:0000256" key="14">
    <source>
        <dbReference type="ARBA" id="ARBA00046750"/>
    </source>
</evidence>
<dbReference type="PANTHER" id="PTHR12640:SF0">
    <property type="entry name" value="DOLICHYL-DIPHOSPHOOLIGOSACCHARIDE--PROTEIN GLYCOSYLTRANSFERASE SUBUNIT 2"/>
    <property type="match status" value="1"/>
</dbReference>
<evidence type="ECO:0000313" key="22">
    <source>
        <dbReference type="Proteomes" id="UP000507470"/>
    </source>
</evidence>
<evidence type="ECO:0000256" key="9">
    <source>
        <dbReference type="ARBA" id="ARBA00022989"/>
    </source>
</evidence>
<dbReference type="Pfam" id="PF23861">
    <property type="entry name" value="Ribophorin_II_2nd"/>
    <property type="match status" value="1"/>
</dbReference>
<dbReference type="Gene3D" id="1.10.10.60">
    <property type="entry name" value="Homeodomain-like"/>
    <property type="match status" value="1"/>
</dbReference>
<accession>A0A6J8BXE8</accession>
<dbReference type="GO" id="GO:0008250">
    <property type="term" value="C:oligosaccharyltransferase complex"/>
    <property type="evidence" value="ECO:0007669"/>
    <property type="project" value="InterPro"/>
</dbReference>
<dbReference type="Pfam" id="PF05817">
    <property type="entry name" value="Ribophorin_II"/>
    <property type="match status" value="1"/>
</dbReference>
<feature type="domain" description="Homeobox" evidence="19">
    <location>
        <begin position="649"/>
        <end position="711"/>
    </location>
</feature>
<dbReference type="InterPro" id="IPR001356">
    <property type="entry name" value="HD"/>
</dbReference>
<dbReference type="SUPFAM" id="SSF49842">
    <property type="entry name" value="TNF-like"/>
    <property type="match status" value="1"/>
</dbReference>
<dbReference type="Pfam" id="PF25147">
    <property type="entry name" value="Ribophorin_II_C"/>
    <property type="match status" value="1"/>
</dbReference>
<name>A0A6J8BXE8_MYTCO</name>
<dbReference type="GO" id="GO:0003677">
    <property type="term" value="F:DNA binding"/>
    <property type="evidence" value="ECO:0007669"/>
    <property type="project" value="UniProtKB-UniRule"/>
</dbReference>
<keyword evidence="8" id="KW-0256">Endoplasmic reticulum</keyword>
<dbReference type="SMART" id="SM00389">
    <property type="entry name" value="HOX"/>
    <property type="match status" value="1"/>
</dbReference>
<evidence type="ECO:0000256" key="18">
    <source>
        <dbReference type="SAM" id="SignalP"/>
    </source>
</evidence>
<dbReference type="Proteomes" id="UP000507470">
    <property type="component" value="Unassembled WGS sequence"/>
</dbReference>
<evidence type="ECO:0000256" key="11">
    <source>
        <dbReference type="ARBA" id="ARBA00030078"/>
    </source>
</evidence>
<evidence type="ECO:0000259" key="19">
    <source>
        <dbReference type="PROSITE" id="PS50071"/>
    </source>
</evidence>
<evidence type="ECO:0000256" key="17">
    <source>
        <dbReference type="SAM" id="Phobius"/>
    </source>
</evidence>
<keyword evidence="7 18" id="KW-0732">Signal</keyword>
<organism evidence="21 22">
    <name type="scientific">Mytilus coruscus</name>
    <name type="common">Sea mussel</name>
    <dbReference type="NCBI Taxonomy" id="42192"/>
    <lineage>
        <taxon>Eukaryota</taxon>
        <taxon>Metazoa</taxon>
        <taxon>Spiralia</taxon>
        <taxon>Lophotrochozoa</taxon>
        <taxon>Mollusca</taxon>
        <taxon>Bivalvia</taxon>
        <taxon>Autobranchia</taxon>
        <taxon>Pteriomorphia</taxon>
        <taxon>Mytilida</taxon>
        <taxon>Mytiloidea</taxon>
        <taxon>Mytilidae</taxon>
        <taxon>Mytilinae</taxon>
        <taxon>Mytilus</taxon>
    </lineage>
</organism>
<proteinExistence type="inferred from homology"/>
<feature type="transmembrane region" description="Helical" evidence="17">
    <location>
        <begin position="525"/>
        <end position="545"/>
    </location>
</feature>
<comment type="subunit">
    <text evidence="14">Component of the oligosaccharyltransferase (OST) complex. OST exists in two different complex forms which contain common core subunits RPN1, RPN2, OST48, OST4, DAD1 and TMEM258, either STT3A or STT3B as catalytic subunits, and form-specific accessory subunits. STT3A complex assembly occurs through the formation of 3 subcomplexes. Subcomplex 1 contains RPN1 and TMEM258, subcomplex 2 contains the STT3A-specific subunits STT3A, DC2/OSTC, and KCP2 as well as the core subunit OST4, and subcomplex 3 contains RPN2, DAD1, and OST48. The STT3A complex can form stable complexes with the Sec61 complex or with both the Sec61 and TRAP complexes. Interacts with DDI2. Interacts with TMEM35A/NACHO.</text>
</comment>
<evidence type="ECO:0000256" key="7">
    <source>
        <dbReference type="ARBA" id="ARBA00022729"/>
    </source>
</evidence>
<feature type="domain" description="C1q" evidence="20">
    <location>
        <begin position="805"/>
        <end position="944"/>
    </location>
</feature>
<dbReference type="AlphaFoldDB" id="A0A6J8BXE8"/>
<keyword evidence="15 16" id="KW-0539">Nucleus</keyword>
<dbReference type="OrthoDB" id="432292at2759"/>
<evidence type="ECO:0000256" key="2">
    <source>
        <dbReference type="ARBA" id="ARBA00004477"/>
    </source>
</evidence>
<feature type="chain" id="PRO_5027071370" description="Dolichyl-diphosphooligosaccharide--protein glycosyltransferase subunit 2" evidence="18">
    <location>
        <begin position="20"/>
        <end position="944"/>
    </location>
</feature>
<evidence type="ECO:0000313" key="21">
    <source>
        <dbReference type="EMBL" id="CAC5388106.1"/>
    </source>
</evidence>
<dbReference type="InterPro" id="IPR008983">
    <property type="entry name" value="Tumour_necrosis_fac-like_dom"/>
</dbReference>
<protein>
    <recommendedName>
        <fullName evidence="5">Dolichyl-diphosphooligosaccharide--protein glycosyltransferase subunit 2</fullName>
    </recommendedName>
    <alternativeName>
        <fullName evidence="12">Dolichyl-diphosphooligosaccharide--protein glycosyltransferase 63 kDa subunit</fullName>
    </alternativeName>
    <alternativeName>
        <fullName evidence="13">Ribophorin II</fullName>
    </alternativeName>
    <alternativeName>
        <fullName evidence="11">Ribophorin-2</fullName>
    </alternativeName>
</protein>
<evidence type="ECO:0000256" key="15">
    <source>
        <dbReference type="PROSITE-ProRule" id="PRU00108"/>
    </source>
</evidence>
<keyword evidence="6 17" id="KW-0812">Transmembrane</keyword>
<dbReference type="InterPro" id="IPR008814">
    <property type="entry name" value="Swp1"/>
</dbReference>
<dbReference type="InterPro" id="IPR009057">
    <property type="entry name" value="Homeodomain-like_sf"/>
</dbReference>
<keyword evidence="15 16" id="KW-0371">Homeobox</keyword>
<evidence type="ECO:0000256" key="6">
    <source>
        <dbReference type="ARBA" id="ARBA00022692"/>
    </source>
</evidence>
<dbReference type="PANTHER" id="PTHR12640">
    <property type="entry name" value="RIBOPHORIN II"/>
    <property type="match status" value="1"/>
</dbReference>
<evidence type="ECO:0000256" key="16">
    <source>
        <dbReference type="RuleBase" id="RU000682"/>
    </source>
</evidence>
<dbReference type="PROSITE" id="PS50071">
    <property type="entry name" value="HOMEOBOX_2"/>
    <property type="match status" value="1"/>
</dbReference>
<feature type="DNA-binding region" description="Homeobox" evidence="15">
    <location>
        <begin position="651"/>
        <end position="712"/>
    </location>
</feature>
<evidence type="ECO:0000256" key="1">
    <source>
        <dbReference type="ARBA" id="ARBA00002791"/>
    </source>
</evidence>
<feature type="signal peptide" evidence="18">
    <location>
        <begin position="1"/>
        <end position="19"/>
    </location>
</feature>
<comment type="function">
    <text evidence="1">Subunit of the oligosaccharyl transferase (OST) complex that catalyzes the initial transfer of a defined glycan (Glc(3)Man(9)GlcNAc(2) in eukaryotes) from the lipid carrier dolichol-pyrophosphate to an asparagine residue within an Asn-X-Ser/Thr consensus motif in nascent polypeptide chains, the first step in protein N-glycosylation. N-glycosylation occurs cotranslationally and the complex associates with the Sec61 complex at the channel-forming translocon complex that mediates protein translocation across the endoplasmic reticulum (ER). All subunits are required for a maximal enzyme activity.</text>
</comment>
<evidence type="ECO:0000256" key="8">
    <source>
        <dbReference type="ARBA" id="ARBA00022824"/>
    </source>
</evidence>
<keyword evidence="22" id="KW-1185">Reference proteome</keyword>
<keyword evidence="10 17" id="KW-0472">Membrane</keyword>
<sequence>MAKVTSVVWLFAAVVVGQALTPSTFLTTIDKARLKSVFEAAFPVNDVINAHYSILGLKMMNIPVPNSQEACKKVTSLVDAKSVSSLYHASGAAKALGSCKVNAANAQAFLGEAIKDTASVADIFSAFFALKNLGLSVDNTKVSKALAEALKKDDSPLSYGYAFLVSAEIGGDVKKMFDSIEDIVAQADEVDEKYLQFEGGLYATALVIDAAYKLSETAKKAPTIPEEKVLKFANYFLSRKHVHQTRSAYHLLSVVKTLTENKYHIPVAVTLASSVAVSQSMSTVQVRVSNLMGAPLGPLTVVADSAKHLRDDAIVLSKKPFSAKDESLYEINFMESKPAPGFYRLTISATPKKADKRLLGTSGAYVEVKVTTQVSIENVEIGIADKDQTTASRTTKLQYPKKAANTFEADSHQKIIMKFQLKDKSSSKSVSAHQTFVKLTNQNTNQEIIFVAQTETSGGYKFDLDVGANAKEFGQLSGKYGMELIVGDAVIENPFSWPLADESQYAKKPEIKHVFREPEKRPPSVVSTVFTALVLLPLAILFICWMKIGANISNFPMSLSAVGFHVCLAGIFGLYYLYFTCLNMFDTVRYLGILAIPTFLFGNRLLSSIAAKRKQEMMKSAQVRVQKDQHNIRKGEKQDMDSEAANNIKHEKRSREIIDDETLTLLEEAWNDGLRSTKEKEKIKALGVQTNLSTEKIEVWIGNRRAKDRRGGVAPAYSKKKAAVRGPSAYTLFSKQFKQVDDMEAKMLISALAIHSLLFSGCCSMSIGKLNDTVDELQDDRLLALENTIRRLKSQIKNVTNSKVQHKQPVMFYARINRSTFTLQTLSTLVFETVILNIGEHYDKYDGVFVAPWKGIYLFSWTVSIYSSNYAVTELIIEGRSVSKTGDTDTSGGLHSASMTALTTMNRDEHAFIRTTTYGSTHVFYSTSNRPHSSFLGMLVYVEK</sequence>
<comment type="similarity">
    <text evidence="4">Belongs to the SWP1 family.</text>
</comment>
<comment type="subcellular location">
    <subcellularLocation>
        <location evidence="2">Endoplasmic reticulum membrane</location>
        <topology evidence="2">Multi-pass membrane protein</topology>
    </subcellularLocation>
    <subcellularLocation>
        <location evidence="15 16">Nucleus</location>
    </subcellularLocation>
</comment>
<evidence type="ECO:0000259" key="20">
    <source>
        <dbReference type="PROSITE" id="PS50871"/>
    </source>
</evidence>
<reference evidence="21 22" key="1">
    <citation type="submission" date="2020-06" db="EMBL/GenBank/DDBJ databases">
        <authorList>
            <person name="Li R."/>
            <person name="Bekaert M."/>
        </authorList>
    </citation>
    <scope>NUCLEOTIDE SEQUENCE [LARGE SCALE GENOMIC DNA]</scope>
    <source>
        <strain evidence="22">wild</strain>
    </source>
</reference>
<dbReference type="InterPro" id="IPR056790">
    <property type="entry name" value="Ribophorin_II_C"/>
</dbReference>
<evidence type="ECO:0000256" key="4">
    <source>
        <dbReference type="ARBA" id="ARBA00009038"/>
    </source>
</evidence>
<dbReference type="InterPro" id="IPR055375">
    <property type="entry name" value="Ribophorin_II_2nd"/>
</dbReference>
<evidence type="ECO:0000256" key="5">
    <source>
        <dbReference type="ARBA" id="ARBA00017612"/>
    </source>
</evidence>
<dbReference type="Pfam" id="PF23860">
    <property type="entry name" value="Ribophorin_II_3rd"/>
    <property type="match status" value="1"/>
</dbReference>
<dbReference type="GO" id="GO:0005634">
    <property type="term" value="C:nucleus"/>
    <property type="evidence" value="ECO:0007669"/>
    <property type="project" value="UniProtKB-SubCell"/>
</dbReference>
<evidence type="ECO:0000256" key="3">
    <source>
        <dbReference type="ARBA" id="ARBA00004922"/>
    </source>
</evidence>
<dbReference type="InterPro" id="IPR055374">
    <property type="entry name" value="Ribophorin_II_3rd"/>
</dbReference>
<dbReference type="InterPro" id="IPR001073">
    <property type="entry name" value="C1q_dom"/>
</dbReference>
<dbReference type="SMART" id="SM00110">
    <property type="entry name" value="C1Q"/>
    <property type="match status" value="1"/>
</dbReference>
<dbReference type="EMBL" id="CACVKT020004142">
    <property type="protein sequence ID" value="CAC5388106.1"/>
    <property type="molecule type" value="Genomic_DNA"/>
</dbReference>
<dbReference type="Pfam" id="PF00046">
    <property type="entry name" value="Homeodomain"/>
    <property type="match status" value="1"/>
</dbReference>
<dbReference type="CDD" id="cd00086">
    <property type="entry name" value="homeodomain"/>
    <property type="match status" value="1"/>
</dbReference>
<comment type="pathway">
    <text evidence="3">Protein modification; protein glycosylation.</text>
</comment>
<keyword evidence="15 16" id="KW-0238">DNA-binding</keyword>
<dbReference type="Gene3D" id="2.60.120.40">
    <property type="match status" value="1"/>
</dbReference>
<dbReference type="InterPro" id="IPR055373">
    <property type="entry name" value="Ribophorin_II_N"/>
</dbReference>
<dbReference type="PRINTS" id="PR00007">
    <property type="entry name" value="COMPLEMNTC1Q"/>
</dbReference>
<dbReference type="SUPFAM" id="SSF46689">
    <property type="entry name" value="Homeodomain-like"/>
    <property type="match status" value="1"/>
</dbReference>
<dbReference type="PROSITE" id="PS50871">
    <property type="entry name" value="C1Q"/>
    <property type="match status" value="1"/>
</dbReference>
<keyword evidence="9 17" id="KW-1133">Transmembrane helix</keyword>
<feature type="transmembrane region" description="Helical" evidence="17">
    <location>
        <begin position="557"/>
        <end position="578"/>
    </location>
</feature>
<evidence type="ECO:0000256" key="10">
    <source>
        <dbReference type="ARBA" id="ARBA00023136"/>
    </source>
</evidence>